<feature type="compositionally biased region" description="Pro residues" evidence="1">
    <location>
        <begin position="206"/>
        <end position="219"/>
    </location>
</feature>
<evidence type="ECO:0008006" key="4">
    <source>
        <dbReference type="Google" id="ProtNLM"/>
    </source>
</evidence>
<dbReference type="OrthoDB" id="5280838at2759"/>
<evidence type="ECO:0000313" key="2">
    <source>
        <dbReference type="EMBL" id="EEP82386.1"/>
    </source>
</evidence>
<dbReference type="GeneID" id="8438796"/>
<evidence type="ECO:0000256" key="1">
    <source>
        <dbReference type="SAM" id="MobiDB-lite"/>
    </source>
</evidence>
<dbReference type="PANTHER" id="PTHR38119:SF1">
    <property type="entry name" value="BTB DOMAIN-CONTAINING PROTEIN"/>
    <property type="match status" value="1"/>
</dbReference>
<dbReference type="InParanoid" id="C4JYK0"/>
<gene>
    <name evidence="2" type="ORF">UREG_07251</name>
</gene>
<accession>C4JYK0</accession>
<protein>
    <recommendedName>
        <fullName evidence="4">BTB domain-containing protein</fullName>
    </recommendedName>
</protein>
<dbReference type="eggNOG" id="ENOG502RPQ7">
    <property type="taxonomic scope" value="Eukaryota"/>
</dbReference>
<dbReference type="EMBL" id="CH476619">
    <property type="protein sequence ID" value="EEP82386.1"/>
    <property type="molecule type" value="Genomic_DNA"/>
</dbReference>
<keyword evidence="3" id="KW-1185">Reference proteome</keyword>
<dbReference type="Proteomes" id="UP000002058">
    <property type="component" value="Unassembled WGS sequence"/>
</dbReference>
<sequence>MTARPQPCTELPASLPMVSHPEATARPRAVRPPQSVASSRHPQHPQHQHQHQHRRRFSGGRSHHGGSSHQPLNEFPIFTGTGDVEIVIRASNQERKYLLHRLILAQNSGFFEAGTSEEWSGVQAQREEADRARADGSPDGVPEGNGLDVVREEDENGSRTAAAKKPKRNRWRYELDWENREEDELPILVQKPPTAGNAVFAETRPRQPPPARNKPPPPQQGFFRTMVNLTGIQSALHLPSTATAEEPPMDPTIRDYDNLFRIFYNHTPNLNSVNIASAYAECKSLLNLADMYDALPVVGPRVDHHLLRFSSRLYKQIAKYPPSYLKLGYLARSRVIFAEALIHVVGQWPAALPHLGPNSYSPLPDPVLDVIEDKVDDLEDLIARTEGKLFRLTLTTSRGERVSPSNAYLDWLAVSLFRQFLVENTTPPPPSILKNSSSLPSRNLHSSGSTGSNATGRQSASAPAGGGAGTGTSTRAAAPPPLPPQPFSIGRTYRLLGSSNAQAYLSHDELKRFLKLHPSSDSLYSRENFKRFERKMDEIKRLAREIVKPLMRNFLELDLRGGSDDDGASHGSLLQYLTCTRVEEADFPWD</sequence>
<dbReference type="VEuPathDB" id="FungiDB:UREG_07251"/>
<name>C4JYK0_UNCRE</name>
<feature type="region of interest" description="Disordered" evidence="1">
    <location>
        <begin position="428"/>
        <end position="491"/>
    </location>
</feature>
<feature type="region of interest" description="Disordered" evidence="1">
    <location>
        <begin position="200"/>
        <end position="221"/>
    </location>
</feature>
<organism evidence="2 3">
    <name type="scientific">Uncinocarpus reesii (strain UAMH 1704)</name>
    <dbReference type="NCBI Taxonomy" id="336963"/>
    <lineage>
        <taxon>Eukaryota</taxon>
        <taxon>Fungi</taxon>
        <taxon>Dikarya</taxon>
        <taxon>Ascomycota</taxon>
        <taxon>Pezizomycotina</taxon>
        <taxon>Eurotiomycetes</taxon>
        <taxon>Eurotiomycetidae</taxon>
        <taxon>Onygenales</taxon>
        <taxon>Onygenaceae</taxon>
        <taxon>Uncinocarpus</taxon>
    </lineage>
</organism>
<feature type="compositionally biased region" description="Basic residues" evidence="1">
    <location>
        <begin position="41"/>
        <end position="66"/>
    </location>
</feature>
<dbReference type="PANTHER" id="PTHR38119">
    <property type="entry name" value="BTB DOMAIN-CONTAINING PROTEIN-RELATED"/>
    <property type="match status" value="1"/>
</dbReference>
<feature type="region of interest" description="Disordered" evidence="1">
    <location>
        <begin position="1"/>
        <end position="76"/>
    </location>
</feature>
<dbReference type="AlphaFoldDB" id="C4JYK0"/>
<dbReference type="HOGENOM" id="CLU_024519_1_0_1"/>
<dbReference type="STRING" id="336963.C4JYK0"/>
<dbReference type="RefSeq" id="XP_002582478.1">
    <property type="nucleotide sequence ID" value="XM_002582432.1"/>
</dbReference>
<feature type="compositionally biased region" description="Low complexity" evidence="1">
    <location>
        <begin position="435"/>
        <end position="449"/>
    </location>
</feature>
<dbReference type="KEGG" id="ure:UREG_07251"/>
<dbReference type="OMA" id="WRYELDP"/>
<reference evidence="3" key="1">
    <citation type="journal article" date="2009" name="Genome Res.">
        <title>Comparative genomic analyses of the human fungal pathogens Coccidioides and their relatives.</title>
        <authorList>
            <person name="Sharpton T.J."/>
            <person name="Stajich J.E."/>
            <person name="Rounsley S.D."/>
            <person name="Gardner M.J."/>
            <person name="Wortman J.R."/>
            <person name="Jordar V.S."/>
            <person name="Maiti R."/>
            <person name="Kodira C.D."/>
            <person name="Neafsey D.E."/>
            <person name="Zeng Q."/>
            <person name="Hung C.-Y."/>
            <person name="McMahan C."/>
            <person name="Muszewska A."/>
            <person name="Grynberg M."/>
            <person name="Mandel M.A."/>
            <person name="Kellner E.M."/>
            <person name="Barker B.M."/>
            <person name="Galgiani J.N."/>
            <person name="Orbach M.J."/>
            <person name="Kirkland T.N."/>
            <person name="Cole G.T."/>
            <person name="Henn M.R."/>
            <person name="Birren B.W."/>
            <person name="Taylor J.W."/>
        </authorList>
    </citation>
    <scope>NUCLEOTIDE SEQUENCE [LARGE SCALE GENOMIC DNA]</scope>
    <source>
        <strain evidence="3">UAMH 1704</strain>
    </source>
</reference>
<feature type="region of interest" description="Disordered" evidence="1">
    <location>
        <begin position="131"/>
        <end position="168"/>
    </location>
</feature>
<evidence type="ECO:0000313" key="3">
    <source>
        <dbReference type="Proteomes" id="UP000002058"/>
    </source>
</evidence>
<proteinExistence type="predicted"/>